<proteinExistence type="predicted"/>
<keyword evidence="3" id="KW-0808">Transferase</keyword>
<feature type="compositionally biased region" description="Low complexity" evidence="8">
    <location>
        <begin position="278"/>
        <end position="306"/>
    </location>
</feature>
<dbReference type="EC" id="2.7.11.1" evidence="1"/>
<gene>
    <name evidence="11" type="ORF">C1I95_27945</name>
</gene>
<organism evidence="11 12">
    <name type="scientific">Micromonospora craterilacus</name>
    <dbReference type="NCBI Taxonomy" id="1655439"/>
    <lineage>
        <taxon>Bacteria</taxon>
        <taxon>Bacillati</taxon>
        <taxon>Actinomycetota</taxon>
        <taxon>Actinomycetes</taxon>
        <taxon>Micromonosporales</taxon>
        <taxon>Micromonosporaceae</taxon>
        <taxon>Micromonospora</taxon>
    </lineage>
</organism>
<dbReference type="SMART" id="SM00220">
    <property type="entry name" value="S_TKc"/>
    <property type="match status" value="1"/>
</dbReference>
<sequence length="560" mass="59332">MPRVAGTVRCVSETQPRIVAGRYRLVRLLGAGGMGRVWHARDETLRRDVAVKELVFPPGLSESERYELRERVLREARAVARIDQPNVVRIHDVLYDGEPWIVMELVPSRTLSKVVADEGLLSPARAATIGLGILAALRAAHDAGILHRDVKPANVLLADNGRIVLTDFGLATAFEDPRMTHSGIVVGSPSYLAPERATDGIPGPAADLWSLGATLYTIVEGRTPYQRSSTVATFAALATELPRPPQQAGALTAALDGLLRKDPNRRADADEAERLLRLALGPETSASATPPTAAARPRRASTAPRAWDAPDAVASKRRPTGRLAVLLVTTVAVLVVAVFSAPSVWKKLRAASAGSVESTPPTSPPPTSPPAAPDTSVTPTPSTPSTASPTPSVTTTSGPATTKASAVATSGPATTKATSAPNPTTAARTPLTPKVKNRLIRNLATGKCIIVPDSNPDTTTPIYVWECFDADGQMFTLPGDGTLRVLDKCLELTATQKGSTLRVDACDGNTLQSFSLSNTGDLVSVRTGRCIEATEGNTDNGVWLRTWDCNGADYQKWRIS</sequence>
<feature type="compositionally biased region" description="Pro residues" evidence="8">
    <location>
        <begin position="361"/>
        <end position="372"/>
    </location>
</feature>
<evidence type="ECO:0000256" key="5">
    <source>
        <dbReference type="ARBA" id="ARBA00022777"/>
    </source>
</evidence>
<dbReference type="InterPro" id="IPR000719">
    <property type="entry name" value="Prot_kinase_dom"/>
</dbReference>
<keyword evidence="4 7" id="KW-0547">Nucleotide-binding</keyword>
<dbReference type="Gene3D" id="2.80.10.50">
    <property type="match status" value="1"/>
</dbReference>
<dbReference type="Gene3D" id="1.10.510.10">
    <property type="entry name" value="Transferase(Phosphotransferase) domain 1"/>
    <property type="match status" value="1"/>
</dbReference>
<name>A0A2W2F373_9ACTN</name>
<keyword evidence="6 7" id="KW-0067">ATP-binding</keyword>
<evidence type="ECO:0000256" key="7">
    <source>
        <dbReference type="PROSITE-ProRule" id="PRU10141"/>
    </source>
</evidence>
<feature type="transmembrane region" description="Helical" evidence="9">
    <location>
        <begin position="323"/>
        <end position="345"/>
    </location>
</feature>
<comment type="caution">
    <text evidence="11">The sequence shown here is derived from an EMBL/GenBank/DDBJ whole genome shotgun (WGS) entry which is preliminary data.</text>
</comment>
<dbReference type="PROSITE" id="PS50231">
    <property type="entry name" value="RICIN_B_LECTIN"/>
    <property type="match status" value="1"/>
</dbReference>
<dbReference type="PANTHER" id="PTHR43289:SF6">
    <property type="entry name" value="SERINE_THREONINE-PROTEIN KINASE NEKL-3"/>
    <property type="match status" value="1"/>
</dbReference>
<dbReference type="InterPro" id="IPR011009">
    <property type="entry name" value="Kinase-like_dom_sf"/>
</dbReference>
<keyword evidence="9" id="KW-0812">Transmembrane</keyword>
<dbReference type="EMBL" id="POTY01000247">
    <property type="protein sequence ID" value="PZG10584.1"/>
    <property type="molecule type" value="Genomic_DNA"/>
</dbReference>
<dbReference type="SUPFAM" id="SSF56112">
    <property type="entry name" value="Protein kinase-like (PK-like)"/>
    <property type="match status" value="1"/>
</dbReference>
<dbReference type="PROSITE" id="PS00108">
    <property type="entry name" value="PROTEIN_KINASE_ST"/>
    <property type="match status" value="1"/>
</dbReference>
<dbReference type="CDD" id="cd14014">
    <property type="entry name" value="STKc_PknB_like"/>
    <property type="match status" value="1"/>
</dbReference>
<dbReference type="GO" id="GO:0004674">
    <property type="term" value="F:protein serine/threonine kinase activity"/>
    <property type="evidence" value="ECO:0007669"/>
    <property type="project" value="UniProtKB-KW"/>
</dbReference>
<dbReference type="GO" id="GO:0005524">
    <property type="term" value="F:ATP binding"/>
    <property type="evidence" value="ECO:0007669"/>
    <property type="project" value="UniProtKB-UniRule"/>
</dbReference>
<evidence type="ECO:0000256" key="6">
    <source>
        <dbReference type="ARBA" id="ARBA00022840"/>
    </source>
</evidence>
<keyword evidence="5" id="KW-0418">Kinase</keyword>
<dbReference type="Pfam" id="PF00652">
    <property type="entry name" value="Ricin_B_lectin"/>
    <property type="match status" value="1"/>
</dbReference>
<evidence type="ECO:0000313" key="11">
    <source>
        <dbReference type="EMBL" id="PZG10584.1"/>
    </source>
</evidence>
<feature type="region of interest" description="Disordered" evidence="8">
    <location>
        <begin position="278"/>
        <end position="315"/>
    </location>
</feature>
<keyword evidence="9" id="KW-1133">Transmembrane helix</keyword>
<dbReference type="SMART" id="SM00458">
    <property type="entry name" value="RICIN"/>
    <property type="match status" value="1"/>
</dbReference>
<dbReference type="PANTHER" id="PTHR43289">
    <property type="entry name" value="MITOGEN-ACTIVATED PROTEIN KINASE KINASE KINASE 20-RELATED"/>
    <property type="match status" value="1"/>
</dbReference>
<evidence type="ECO:0000256" key="3">
    <source>
        <dbReference type="ARBA" id="ARBA00022679"/>
    </source>
</evidence>
<evidence type="ECO:0000256" key="4">
    <source>
        <dbReference type="ARBA" id="ARBA00022741"/>
    </source>
</evidence>
<reference evidence="11 12" key="1">
    <citation type="submission" date="2018-01" db="EMBL/GenBank/DDBJ databases">
        <title>Draft genome sequence of Jishengella sp. NA12.</title>
        <authorList>
            <person name="Sahin N."/>
            <person name="Ay H."/>
            <person name="Saygin H."/>
        </authorList>
    </citation>
    <scope>NUCLEOTIDE SEQUENCE [LARGE SCALE GENOMIC DNA]</scope>
    <source>
        <strain evidence="11 12">NA12</strain>
    </source>
</reference>
<keyword evidence="12" id="KW-1185">Reference proteome</keyword>
<feature type="domain" description="Protein kinase" evidence="10">
    <location>
        <begin position="23"/>
        <end position="280"/>
    </location>
</feature>
<evidence type="ECO:0000256" key="2">
    <source>
        <dbReference type="ARBA" id="ARBA00022527"/>
    </source>
</evidence>
<feature type="region of interest" description="Disordered" evidence="8">
    <location>
        <begin position="354"/>
        <end position="433"/>
    </location>
</feature>
<keyword evidence="9" id="KW-0472">Membrane</keyword>
<dbReference type="Proteomes" id="UP000248924">
    <property type="component" value="Unassembled WGS sequence"/>
</dbReference>
<protein>
    <recommendedName>
        <fullName evidence="1">non-specific serine/threonine protein kinase</fullName>
        <ecNumber evidence="1">2.7.11.1</ecNumber>
    </recommendedName>
</protein>
<dbReference type="OrthoDB" id="9762169at2"/>
<dbReference type="PROSITE" id="PS50011">
    <property type="entry name" value="PROTEIN_KINASE_DOM"/>
    <property type="match status" value="1"/>
</dbReference>
<evidence type="ECO:0000256" key="1">
    <source>
        <dbReference type="ARBA" id="ARBA00012513"/>
    </source>
</evidence>
<keyword evidence="2" id="KW-0723">Serine/threonine-protein kinase</keyword>
<accession>A0A2W2F373</accession>
<dbReference type="SUPFAM" id="SSF50370">
    <property type="entry name" value="Ricin B-like lectins"/>
    <property type="match status" value="1"/>
</dbReference>
<evidence type="ECO:0000256" key="8">
    <source>
        <dbReference type="SAM" id="MobiDB-lite"/>
    </source>
</evidence>
<evidence type="ECO:0000256" key="9">
    <source>
        <dbReference type="SAM" id="Phobius"/>
    </source>
</evidence>
<dbReference type="InterPro" id="IPR000772">
    <property type="entry name" value="Ricin_B_lectin"/>
</dbReference>
<feature type="compositionally biased region" description="Low complexity" evidence="8">
    <location>
        <begin position="373"/>
        <end position="406"/>
    </location>
</feature>
<dbReference type="AlphaFoldDB" id="A0A2W2F373"/>
<dbReference type="Pfam" id="PF00069">
    <property type="entry name" value="Pkinase"/>
    <property type="match status" value="1"/>
</dbReference>
<dbReference type="InterPro" id="IPR008271">
    <property type="entry name" value="Ser/Thr_kinase_AS"/>
</dbReference>
<dbReference type="PROSITE" id="PS00107">
    <property type="entry name" value="PROTEIN_KINASE_ATP"/>
    <property type="match status" value="1"/>
</dbReference>
<evidence type="ECO:0000313" key="12">
    <source>
        <dbReference type="Proteomes" id="UP000248924"/>
    </source>
</evidence>
<dbReference type="InterPro" id="IPR035992">
    <property type="entry name" value="Ricin_B-like_lectins"/>
</dbReference>
<feature type="binding site" evidence="7">
    <location>
        <position position="52"/>
    </location>
    <ligand>
        <name>ATP</name>
        <dbReference type="ChEBI" id="CHEBI:30616"/>
    </ligand>
</feature>
<dbReference type="Gene3D" id="3.30.200.20">
    <property type="entry name" value="Phosphorylase Kinase, domain 1"/>
    <property type="match status" value="1"/>
</dbReference>
<dbReference type="InterPro" id="IPR017441">
    <property type="entry name" value="Protein_kinase_ATP_BS"/>
</dbReference>
<evidence type="ECO:0000259" key="10">
    <source>
        <dbReference type="PROSITE" id="PS50011"/>
    </source>
</evidence>
<feature type="compositionally biased region" description="Polar residues" evidence="8">
    <location>
        <begin position="407"/>
        <end position="427"/>
    </location>
</feature>